<organism evidence="3 4">
    <name type="scientific">Vigna angularis var. angularis</name>
    <dbReference type="NCBI Taxonomy" id="157739"/>
    <lineage>
        <taxon>Eukaryota</taxon>
        <taxon>Viridiplantae</taxon>
        <taxon>Streptophyta</taxon>
        <taxon>Embryophyta</taxon>
        <taxon>Tracheophyta</taxon>
        <taxon>Spermatophyta</taxon>
        <taxon>Magnoliopsida</taxon>
        <taxon>eudicotyledons</taxon>
        <taxon>Gunneridae</taxon>
        <taxon>Pentapetalae</taxon>
        <taxon>rosids</taxon>
        <taxon>fabids</taxon>
        <taxon>Fabales</taxon>
        <taxon>Fabaceae</taxon>
        <taxon>Papilionoideae</taxon>
        <taxon>50 kb inversion clade</taxon>
        <taxon>NPAAA clade</taxon>
        <taxon>indigoferoid/millettioid clade</taxon>
        <taxon>Phaseoleae</taxon>
        <taxon>Vigna</taxon>
    </lineage>
</organism>
<evidence type="ECO:0000256" key="2">
    <source>
        <dbReference type="SAM" id="SignalP"/>
    </source>
</evidence>
<evidence type="ECO:0000256" key="1">
    <source>
        <dbReference type="SAM" id="Phobius"/>
    </source>
</evidence>
<accession>A0A0S3RX01</accession>
<keyword evidence="2" id="KW-0732">Signal</keyword>
<keyword evidence="1" id="KW-0812">Transmembrane</keyword>
<proteinExistence type="predicted"/>
<dbReference type="EMBL" id="AP015037">
    <property type="protein sequence ID" value="BAT85097.1"/>
    <property type="molecule type" value="Genomic_DNA"/>
</dbReference>
<feature type="chain" id="PRO_5006617482" evidence="2">
    <location>
        <begin position="20"/>
        <end position="85"/>
    </location>
</feature>
<sequence>YFPFLLSLSSLFFFSVFRSSSPTKQSYETHILLSLFSFSLRVFSFSSSPFLFFLFHFVCTFSPLLFCVLFVVNYFLDCCDVINLF</sequence>
<feature type="transmembrane region" description="Helical" evidence="1">
    <location>
        <begin position="50"/>
        <end position="76"/>
    </location>
</feature>
<evidence type="ECO:0000313" key="3">
    <source>
        <dbReference type="EMBL" id="BAT85097.1"/>
    </source>
</evidence>
<dbReference type="AlphaFoldDB" id="A0A0S3RX01"/>
<keyword evidence="1" id="KW-1133">Transmembrane helix</keyword>
<protein>
    <submittedName>
        <fullName evidence="3">Uncharacterized protein</fullName>
    </submittedName>
</protein>
<reference evidence="3 4" key="1">
    <citation type="journal article" date="2015" name="Sci. Rep.">
        <title>The power of single molecule real-time sequencing technology in the de novo assembly of a eukaryotic genome.</title>
        <authorList>
            <person name="Sakai H."/>
            <person name="Naito K."/>
            <person name="Ogiso-Tanaka E."/>
            <person name="Takahashi Y."/>
            <person name="Iseki K."/>
            <person name="Muto C."/>
            <person name="Satou K."/>
            <person name="Teruya K."/>
            <person name="Shiroma A."/>
            <person name="Shimoji M."/>
            <person name="Hirano T."/>
            <person name="Itoh T."/>
            <person name="Kaga A."/>
            <person name="Tomooka N."/>
        </authorList>
    </citation>
    <scope>NUCLEOTIDE SEQUENCE [LARGE SCALE GENOMIC DNA]</scope>
    <source>
        <strain evidence="4">cv. Shumari</strain>
    </source>
</reference>
<feature type="non-terminal residue" evidence="3">
    <location>
        <position position="1"/>
    </location>
</feature>
<name>A0A0S3RX01_PHAAN</name>
<dbReference type="Proteomes" id="UP000291084">
    <property type="component" value="Chromosome 4"/>
</dbReference>
<gene>
    <name evidence="3" type="primary">Vigan.04G259300</name>
    <name evidence="3" type="ORF">VIGAN_04259300</name>
</gene>
<feature type="signal peptide" evidence="2">
    <location>
        <begin position="1"/>
        <end position="19"/>
    </location>
</feature>
<keyword evidence="1" id="KW-0472">Membrane</keyword>
<keyword evidence="4" id="KW-1185">Reference proteome</keyword>
<evidence type="ECO:0000313" key="4">
    <source>
        <dbReference type="Proteomes" id="UP000291084"/>
    </source>
</evidence>